<comment type="cofactor">
    <cofactor evidence="1">
        <name>Mg(2+)</name>
        <dbReference type="ChEBI" id="CHEBI:18420"/>
    </cofactor>
</comment>
<dbReference type="InterPro" id="IPR015797">
    <property type="entry name" value="NUDIX_hydrolase-like_dom_sf"/>
</dbReference>
<sequence length="153" mass="17106">MVVVTSFVAWGQKLLWVQRAIEPKRGRWAIPGGFLESGEALAAGAARELREEAGVLVDPDAMSLYMTGTITFIDQVFLGFRATVDSGAVNPGPESLAAAFYDRHECPWEDVAYPEVNDAIRQAYDDLETGRFDVWETQMTPDRYLREMVVKES</sequence>
<keyword evidence="3" id="KW-0460">Magnesium</keyword>
<dbReference type="PROSITE" id="PS00893">
    <property type="entry name" value="NUDIX_BOX"/>
    <property type="match status" value="1"/>
</dbReference>
<gene>
    <name evidence="6" type="ORF">GCM10007053_30090</name>
</gene>
<evidence type="ECO:0000256" key="3">
    <source>
        <dbReference type="ARBA" id="ARBA00022842"/>
    </source>
</evidence>
<evidence type="ECO:0000256" key="2">
    <source>
        <dbReference type="ARBA" id="ARBA00022801"/>
    </source>
</evidence>
<dbReference type="InterPro" id="IPR020476">
    <property type="entry name" value="Nudix_hydrolase"/>
</dbReference>
<evidence type="ECO:0000256" key="1">
    <source>
        <dbReference type="ARBA" id="ARBA00001946"/>
    </source>
</evidence>
<dbReference type="GO" id="GO:0016787">
    <property type="term" value="F:hydrolase activity"/>
    <property type="evidence" value="ECO:0007669"/>
    <property type="project" value="UniProtKB-KW"/>
</dbReference>
<dbReference type="InterPro" id="IPR000086">
    <property type="entry name" value="NUDIX_hydrolase_dom"/>
</dbReference>
<accession>A0A918XMX9</accession>
<reference evidence="6" key="1">
    <citation type="journal article" date="2014" name="Int. J. Syst. Evol. Microbiol.">
        <title>Complete genome sequence of Corynebacterium casei LMG S-19264T (=DSM 44701T), isolated from a smear-ripened cheese.</title>
        <authorList>
            <consortium name="US DOE Joint Genome Institute (JGI-PGF)"/>
            <person name="Walter F."/>
            <person name="Albersmeier A."/>
            <person name="Kalinowski J."/>
            <person name="Ruckert C."/>
        </authorList>
    </citation>
    <scope>NUCLEOTIDE SEQUENCE</scope>
    <source>
        <strain evidence="6">KCTC 23430</strain>
    </source>
</reference>
<dbReference type="EMBL" id="BMYM01000004">
    <property type="protein sequence ID" value="GHD38989.1"/>
    <property type="molecule type" value="Genomic_DNA"/>
</dbReference>
<dbReference type="PANTHER" id="PTHR43222">
    <property type="entry name" value="NUDIX HYDROLASE 23"/>
    <property type="match status" value="1"/>
</dbReference>
<proteinExistence type="inferred from homology"/>
<protein>
    <recommendedName>
        <fullName evidence="5">Nudix hydrolase domain-containing protein</fullName>
    </recommendedName>
</protein>
<evidence type="ECO:0000313" key="6">
    <source>
        <dbReference type="EMBL" id="GHD38989.1"/>
    </source>
</evidence>
<dbReference type="PANTHER" id="PTHR43222:SF2">
    <property type="entry name" value="NUDIX HYDROLASE 23, CHLOROPLASTIC"/>
    <property type="match status" value="1"/>
</dbReference>
<evidence type="ECO:0000313" key="7">
    <source>
        <dbReference type="Proteomes" id="UP000644693"/>
    </source>
</evidence>
<comment type="caution">
    <text evidence="6">The sequence shown here is derived from an EMBL/GenBank/DDBJ whole genome shotgun (WGS) entry which is preliminary data.</text>
</comment>
<dbReference type="Gene3D" id="3.90.79.10">
    <property type="entry name" value="Nucleoside Triphosphate Pyrophosphohydrolase"/>
    <property type="match status" value="1"/>
</dbReference>
<dbReference type="PROSITE" id="PS51462">
    <property type="entry name" value="NUDIX"/>
    <property type="match status" value="1"/>
</dbReference>
<organism evidence="6 7">
    <name type="scientific">Parahalioglobus pacificus</name>
    <dbReference type="NCBI Taxonomy" id="930806"/>
    <lineage>
        <taxon>Bacteria</taxon>
        <taxon>Pseudomonadati</taxon>
        <taxon>Pseudomonadota</taxon>
        <taxon>Gammaproteobacteria</taxon>
        <taxon>Cellvibrionales</taxon>
        <taxon>Halieaceae</taxon>
        <taxon>Parahalioglobus</taxon>
    </lineage>
</organism>
<dbReference type="AlphaFoldDB" id="A0A918XMX9"/>
<feature type="domain" description="Nudix hydrolase" evidence="5">
    <location>
        <begin position="1"/>
        <end position="124"/>
    </location>
</feature>
<keyword evidence="2 4" id="KW-0378">Hydrolase</keyword>
<dbReference type="RefSeq" id="WP_189478661.1">
    <property type="nucleotide sequence ID" value="NZ_BMYM01000004.1"/>
</dbReference>
<evidence type="ECO:0000259" key="5">
    <source>
        <dbReference type="PROSITE" id="PS51462"/>
    </source>
</evidence>
<dbReference type="PRINTS" id="PR00502">
    <property type="entry name" value="NUDIXFAMILY"/>
</dbReference>
<dbReference type="InterPro" id="IPR020084">
    <property type="entry name" value="NUDIX_hydrolase_CS"/>
</dbReference>
<dbReference type="SUPFAM" id="SSF55811">
    <property type="entry name" value="Nudix"/>
    <property type="match status" value="1"/>
</dbReference>
<name>A0A918XMX9_9GAMM</name>
<comment type="similarity">
    <text evidence="4">Belongs to the Nudix hydrolase family.</text>
</comment>
<keyword evidence="7" id="KW-1185">Reference proteome</keyword>
<dbReference type="Pfam" id="PF00293">
    <property type="entry name" value="NUDIX"/>
    <property type="match status" value="1"/>
</dbReference>
<dbReference type="Proteomes" id="UP000644693">
    <property type="component" value="Unassembled WGS sequence"/>
</dbReference>
<evidence type="ECO:0000256" key="4">
    <source>
        <dbReference type="RuleBase" id="RU003476"/>
    </source>
</evidence>
<reference evidence="6" key="2">
    <citation type="submission" date="2020-09" db="EMBL/GenBank/DDBJ databases">
        <authorList>
            <person name="Sun Q."/>
            <person name="Kim S."/>
        </authorList>
    </citation>
    <scope>NUCLEOTIDE SEQUENCE</scope>
    <source>
        <strain evidence="6">KCTC 23430</strain>
    </source>
</reference>